<feature type="domain" description="Helix-turn-helix" evidence="1">
    <location>
        <begin position="320"/>
        <end position="368"/>
    </location>
</feature>
<dbReference type="GO" id="GO:0003677">
    <property type="term" value="F:DNA binding"/>
    <property type="evidence" value="ECO:0007669"/>
    <property type="project" value="InterPro"/>
</dbReference>
<dbReference type="RefSeq" id="WP_164364856.1">
    <property type="nucleotide sequence ID" value="NZ_CP066776.1"/>
</dbReference>
<dbReference type="PANTHER" id="PTHR37826">
    <property type="entry name" value="FLOTILLIN BAND_7_5 DOMAIN PROTEIN"/>
    <property type="match status" value="1"/>
</dbReference>
<dbReference type="EMBL" id="CP066776">
    <property type="protein sequence ID" value="QQL45068.1"/>
    <property type="molecule type" value="Genomic_DNA"/>
</dbReference>
<protein>
    <submittedName>
        <fullName evidence="3">SPFH domain-containing protein</fullName>
    </submittedName>
</protein>
<accession>A0A6B3LDD3</accession>
<evidence type="ECO:0000313" key="4">
    <source>
        <dbReference type="Proteomes" id="UP000475117"/>
    </source>
</evidence>
<dbReference type="Pfam" id="PF13421">
    <property type="entry name" value="Band_7_1"/>
    <property type="match status" value="1"/>
</dbReference>
<name>A0A6B3LDD3_9BACT</name>
<dbReference type="PANTHER" id="PTHR37826:SF2">
    <property type="entry name" value="ZINC-RIBBON DOMAIN-CONTAINING PROTEIN"/>
    <property type="match status" value="1"/>
</dbReference>
<dbReference type="AlphaFoldDB" id="A0A6B3LDD3"/>
<gene>
    <name evidence="3" type="ORF">G3M56_000325</name>
</gene>
<reference evidence="3 4" key="1">
    <citation type="submission" date="2020-12" db="EMBL/GenBank/DDBJ databases">
        <title>Sulforoseuscoccus oceanibium gen. nov., sp. nov., a representative of the phylum Verrucomicrobia with special cytoplasmic membrane, and proposal of Sulforoseuscoccusaceae fam. nov.</title>
        <authorList>
            <person name="Xi F."/>
        </authorList>
    </citation>
    <scope>NUCLEOTIDE SEQUENCE [LARGE SCALE GENOMIC DNA]</scope>
    <source>
        <strain evidence="3 4">T37</strain>
    </source>
</reference>
<dbReference type="NCBIfam" id="TIGR01764">
    <property type="entry name" value="excise"/>
    <property type="match status" value="1"/>
</dbReference>
<keyword evidence="4" id="KW-1185">Reference proteome</keyword>
<evidence type="ECO:0000259" key="2">
    <source>
        <dbReference type="Pfam" id="PF13421"/>
    </source>
</evidence>
<evidence type="ECO:0000259" key="1">
    <source>
        <dbReference type="Pfam" id="PF12728"/>
    </source>
</evidence>
<dbReference type="InterPro" id="IPR033880">
    <property type="entry name" value="SPFH_YdjI"/>
</dbReference>
<dbReference type="Pfam" id="PF12728">
    <property type="entry name" value="HTH_17"/>
    <property type="match status" value="1"/>
</dbReference>
<dbReference type="InterPro" id="IPR036013">
    <property type="entry name" value="Band_7/SPFH_dom_sf"/>
</dbReference>
<proteinExistence type="predicted"/>
<organism evidence="3 4">
    <name type="scientific">Sulfuriroseicoccus oceanibius</name>
    <dbReference type="NCBI Taxonomy" id="2707525"/>
    <lineage>
        <taxon>Bacteria</taxon>
        <taxon>Pseudomonadati</taxon>
        <taxon>Verrucomicrobiota</taxon>
        <taxon>Verrucomicrobiia</taxon>
        <taxon>Verrucomicrobiales</taxon>
        <taxon>Verrucomicrobiaceae</taxon>
        <taxon>Sulfuriroseicoccus</taxon>
    </lineage>
</organism>
<feature type="domain" description="SPFH" evidence="2">
    <location>
        <begin position="26"/>
        <end position="236"/>
    </location>
</feature>
<dbReference type="CDD" id="cd03408">
    <property type="entry name" value="SPFH_like_u1"/>
    <property type="match status" value="1"/>
</dbReference>
<evidence type="ECO:0000313" key="3">
    <source>
        <dbReference type="EMBL" id="QQL45068.1"/>
    </source>
</evidence>
<dbReference type="InterPro" id="IPR041657">
    <property type="entry name" value="HTH_17"/>
</dbReference>
<sequence length="368" mass="39188">MGLMDFIKGELLEIIEWQDDSRDTIAWRFPDDDKAIKNGAQLIVRESQTAQFVYLGQFGDTFGPGKHSLETDNIPVLTRLKGWKYGFQSPFKADVYYVNTRLFTGNKWGTSNPIMLRDPDFGIVRARAFGTYDFRVVNVQTFLKEVAGSDHDFRVDEFGDAMRSRIVSVFSDALASANVPMLDVATRYTDLGDALLPLINPVLSTKYGIEIASFIVENVSVPPEVEEAIDKRSAMSAIGDLNSYIKYQMGQGMASGEGGGAGGAGAATELAVGFSIAQELMKQSGVAGGGMTNPLGAGAVAAGAAAATPAAPVGGGLPQLMNPAEVSQVLGVSEDDVMAEIQAGNLSAKKIGSSYRISRSALDAFLAE</sequence>
<dbReference type="SUPFAM" id="SSF117892">
    <property type="entry name" value="Band 7/SPFH domain"/>
    <property type="match status" value="1"/>
</dbReference>
<dbReference type="Proteomes" id="UP000475117">
    <property type="component" value="Chromosome"/>
</dbReference>
<dbReference type="InterPro" id="IPR010093">
    <property type="entry name" value="SinI_DNA-bd"/>
</dbReference>
<dbReference type="KEGG" id="soa:G3M56_000325"/>